<dbReference type="CDD" id="cd00839">
    <property type="entry name" value="MPP_PAPs"/>
    <property type="match status" value="1"/>
</dbReference>
<proteinExistence type="inferred from homology"/>
<evidence type="ECO:0000256" key="6">
    <source>
        <dbReference type="ARBA" id="ARBA00023180"/>
    </source>
</evidence>
<feature type="signal peptide" evidence="7">
    <location>
        <begin position="1"/>
        <end position="20"/>
    </location>
</feature>
<dbReference type="SUPFAM" id="SSF49363">
    <property type="entry name" value="Purple acid phosphatase, N-terminal domain"/>
    <property type="match status" value="1"/>
</dbReference>
<dbReference type="Pfam" id="PF16656">
    <property type="entry name" value="Pur_ac_phosph_N"/>
    <property type="match status" value="1"/>
</dbReference>
<evidence type="ECO:0000313" key="11">
    <source>
        <dbReference type="EMBL" id="CAK0783558.1"/>
    </source>
</evidence>
<feature type="domain" description="Purple acid phosphatase N-terminal" evidence="10">
    <location>
        <begin position="162"/>
        <end position="263"/>
    </location>
</feature>
<dbReference type="EMBL" id="CAUYUE010000008">
    <property type="protein sequence ID" value="CAK0783558.1"/>
    <property type="molecule type" value="Genomic_DNA"/>
</dbReference>
<keyword evidence="12" id="KW-1185">Reference proteome</keyword>
<dbReference type="Pfam" id="PF00149">
    <property type="entry name" value="Metallophos"/>
    <property type="match status" value="1"/>
</dbReference>
<dbReference type="AlphaFoldDB" id="A0AAV1I873"/>
<evidence type="ECO:0000259" key="10">
    <source>
        <dbReference type="Pfam" id="PF16656"/>
    </source>
</evidence>
<evidence type="ECO:0000256" key="4">
    <source>
        <dbReference type="ARBA" id="ARBA00022525"/>
    </source>
</evidence>
<keyword evidence="7" id="KW-0378">Hydrolase</keyword>
<comment type="catalytic activity">
    <reaction evidence="7">
        <text>a phosphate monoester + H2O = an alcohol + phosphate</text>
        <dbReference type="Rhea" id="RHEA:15017"/>
        <dbReference type="ChEBI" id="CHEBI:15377"/>
        <dbReference type="ChEBI" id="CHEBI:30879"/>
        <dbReference type="ChEBI" id="CHEBI:43474"/>
        <dbReference type="ChEBI" id="CHEBI:67140"/>
        <dbReference type="EC" id="3.1.3.2"/>
    </reaction>
</comment>
<feature type="chain" id="PRO_5043107210" description="Purple acid phosphatase" evidence="7">
    <location>
        <begin position="21"/>
        <end position="626"/>
    </location>
</feature>
<evidence type="ECO:0000259" key="9">
    <source>
        <dbReference type="Pfam" id="PF14008"/>
    </source>
</evidence>
<dbReference type="InterPro" id="IPR041792">
    <property type="entry name" value="MPP_PAP"/>
</dbReference>
<sequence>MNSAVIAVLVGCCLAAPALASIGNGPQEHPIAQFMQEDGSMKSFAVNLNPTYSITLNTTTQTTTGQYFLATITGPGAATDVVALYAPATANYNTQIFVKYILGSQIPGYVGSGKGQYVFQNINYRVDTQFVLFTGGIGNTQAPAYNIVAQSPVITNVAVNQPVQGHLMATQDPSAMLIQWVTKNSVNPNVKWGPSSGQYTGGSNAADTATYTKANLCSGLVQGTGYFDPGSIHTANMTSLEPSTRYFYIYGSDAGGYSPEHSFISNPPNGSLAEVKIIMSADNGQAHADGSNEAGNSEIPSIAVSKAIAAEVANGYTMNVHNGDLAYADGFLADWDNYYAPFSGDAFINPGSTDSRGECGVVYNKRQRMPQQPGWDSPTLNTNASGANLRLYYSFEYGPIHFLQYDSESPFAPGSIQYEWILQDLASVDRTKTPWLIVGVHRMFYCDSSDFSSNDNGDQTMAARQRAALEAVFNYYKIDAMFYGHEHIYQRTCPVKANVCQPAGSIENTGVLNAQGETTSSVITDPSAPIYFLIGNAGRALTTYSFLQTPVPQIFQNVNSVYGYVRMRVNATTLITEAVQIPDGQVFDTVTIIKSQKGEKAAAIHDALGDLSEGPGQLLKDITHWG</sequence>
<comment type="caution">
    <text evidence="11">The sequence shown here is derived from an EMBL/GenBank/DDBJ whole genome shotgun (WGS) entry which is preliminary data.</text>
</comment>
<feature type="domain" description="Calcineurin-like phosphoesterase" evidence="8">
    <location>
        <begin position="320"/>
        <end position="489"/>
    </location>
</feature>
<dbReference type="InterPro" id="IPR015914">
    <property type="entry name" value="PAPs_N"/>
</dbReference>
<evidence type="ECO:0000256" key="1">
    <source>
        <dbReference type="ARBA" id="ARBA00004613"/>
    </source>
</evidence>
<dbReference type="SUPFAM" id="SSF56300">
    <property type="entry name" value="Metallo-dependent phosphatases"/>
    <property type="match status" value="1"/>
</dbReference>
<dbReference type="Gene3D" id="2.60.40.380">
    <property type="entry name" value="Purple acid phosphatase-like, N-terminal"/>
    <property type="match status" value="1"/>
</dbReference>
<dbReference type="Gene3D" id="3.60.21.10">
    <property type="match status" value="1"/>
</dbReference>
<evidence type="ECO:0000256" key="5">
    <source>
        <dbReference type="ARBA" id="ARBA00022729"/>
    </source>
</evidence>
<dbReference type="GO" id="GO:0005576">
    <property type="term" value="C:extracellular region"/>
    <property type="evidence" value="ECO:0007669"/>
    <property type="project" value="UniProtKB-SubCell"/>
</dbReference>
<feature type="domain" description="Purple acid phosphatase C-terminal" evidence="9">
    <location>
        <begin position="528"/>
        <end position="589"/>
    </location>
</feature>
<evidence type="ECO:0000259" key="8">
    <source>
        <dbReference type="Pfam" id="PF00149"/>
    </source>
</evidence>
<dbReference type="EC" id="3.1.3.2" evidence="7"/>
<dbReference type="InterPro" id="IPR008963">
    <property type="entry name" value="Purple_acid_Pase-like_N"/>
</dbReference>
<dbReference type="PANTHER" id="PTHR45778:SF3">
    <property type="entry name" value="PURPLE ACID PHOSPHATASE"/>
    <property type="match status" value="1"/>
</dbReference>
<comment type="subunit">
    <text evidence="3">Homodimer.</text>
</comment>
<dbReference type="GO" id="GO:0003993">
    <property type="term" value="F:acid phosphatase activity"/>
    <property type="evidence" value="ECO:0007669"/>
    <property type="project" value="UniProtKB-EC"/>
</dbReference>
<gene>
    <name evidence="11" type="ORF">CVIRNUC_006757</name>
</gene>
<evidence type="ECO:0000256" key="2">
    <source>
        <dbReference type="ARBA" id="ARBA00008723"/>
    </source>
</evidence>
<keyword evidence="5 7" id="KW-0732">Signal</keyword>
<keyword evidence="4" id="KW-0964">Secreted</keyword>
<reference evidence="11 12" key="1">
    <citation type="submission" date="2023-10" db="EMBL/GenBank/DDBJ databases">
        <authorList>
            <person name="Maclean D."/>
            <person name="Macfadyen A."/>
        </authorList>
    </citation>
    <scope>NUCLEOTIDE SEQUENCE [LARGE SCALE GENOMIC DNA]</scope>
</reference>
<dbReference type="PANTHER" id="PTHR45778">
    <property type="entry name" value="PURPLE ACID PHOSPHATASE-RELATED"/>
    <property type="match status" value="1"/>
</dbReference>
<evidence type="ECO:0000256" key="3">
    <source>
        <dbReference type="ARBA" id="ARBA00011738"/>
    </source>
</evidence>
<dbReference type="InterPro" id="IPR004843">
    <property type="entry name" value="Calcineurin-like_PHP"/>
</dbReference>
<dbReference type="Proteomes" id="UP001314263">
    <property type="component" value="Unassembled WGS sequence"/>
</dbReference>
<name>A0AAV1I873_9CHLO</name>
<comment type="similarity">
    <text evidence="2 7">Belongs to the metallophosphoesterase superfamily. Purple acid phosphatase family.</text>
</comment>
<keyword evidence="6" id="KW-0325">Glycoprotein</keyword>
<accession>A0AAV1I873</accession>
<dbReference type="Pfam" id="PF14008">
    <property type="entry name" value="Metallophos_C"/>
    <property type="match status" value="1"/>
</dbReference>
<dbReference type="InterPro" id="IPR029052">
    <property type="entry name" value="Metallo-depent_PP-like"/>
</dbReference>
<evidence type="ECO:0000313" key="12">
    <source>
        <dbReference type="Proteomes" id="UP001314263"/>
    </source>
</evidence>
<dbReference type="GO" id="GO:0046872">
    <property type="term" value="F:metal ion binding"/>
    <property type="evidence" value="ECO:0007669"/>
    <property type="project" value="InterPro"/>
</dbReference>
<dbReference type="InterPro" id="IPR025733">
    <property type="entry name" value="PAPs_C"/>
</dbReference>
<comment type="subcellular location">
    <subcellularLocation>
        <location evidence="1">Secreted</location>
    </subcellularLocation>
</comment>
<organism evidence="11 12">
    <name type="scientific">Coccomyxa viridis</name>
    <dbReference type="NCBI Taxonomy" id="1274662"/>
    <lineage>
        <taxon>Eukaryota</taxon>
        <taxon>Viridiplantae</taxon>
        <taxon>Chlorophyta</taxon>
        <taxon>core chlorophytes</taxon>
        <taxon>Trebouxiophyceae</taxon>
        <taxon>Trebouxiophyceae incertae sedis</taxon>
        <taxon>Coccomyxaceae</taxon>
        <taxon>Coccomyxa</taxon>
    </lineage>
</organism>
<protein>
    <recommendedName>
        <fullName evidence="7">Purple acid phosphatase</fullName>
        <ecNumber evidence="7">3.1.3.2</ecNumber>
    </recommendedName>
</protein>
<evidence type="ECO:0000256" key="7">
    <source>
        <dbReference type="RuleBase" id="RU361203"/>
    </source>
</evidence>